<organism evidence="2 3">
    <name type="scientific">Aerosakkonema funiforme FACHB-1375</name>
    <dbReference type="NCBI Taxonomy" id="2949571"/>
    <lineage>
        <taxon>Bacteria</taxon>
        <taxon>Bacillati</taxon>
        <taxon>Cyanobacteriota</taxon>
        <taxon>Cyanophyceae</taxon>
        <taxon>Oscillatoriophycideae</taxon>
        <taxon>Aerosakkonematales</taxon>
        <taxon>Aerosakkonemataceae</taxon>
        <taxon>Aerosakkonema</taxon>
    </lineage>
</organism>
<comment type="caution">
    <text evidence="2">The sequence shown here is derived from an EMBL/GenBank/DDBJ whole genome shotgun (WGS) entry which is preliminary data.</text>
</comment>
<dbReference type="PANTHER" id="PTHR10098">
    <property type="entry name" value="RAPSYN-RELATED"/>
    <property type="match status" value="1"/>
</dbReference>
<dbReference type="PANTHER" id="PTHR10098:SF112">
    <property type="entry name" value="SLR0380 PROTEIN"/>
    <property type="match status" value="1"/>
</dbReference>
<dbReference type="Pfam" id="PF12770">
    <property type="entry name" value="CHAT"/>
    <property type="match status" value="1"/>
</dbReference>
<gene>
    <name evidence="2" type="ORF">H6G03_31985</name>
</gene>
<protein>
    <submittedName>
        <fullName evidence="2">CHAT domain-containing protein</fullName>
    </submittedName>
</protein>
<accession>A0A926VMM3</accession>
<dbReference type="Proteomes" id="UP000641646">
    <property type="component" value="Unassembled WGS sequence"/>
</dbReference>
<dbReference type="InterPro" id="IPR024983">
    <property type="entry name" value="CHAT_dom"/>
</dbReference>
<name>A0A926VMM3_9CYAN</name>
<dbReference type="RefSeq" id="WP_190474134.1">
    <property type="nucleotide sequence ID" value="NZ_JACJPW010000133.1"/>
</dbReference>
<dbReference type="EMBL" id="JACJPW010000133">
    <property type="protein sequence ID" value="MBD2185637.1"/>
    <property type="molecule type" value="Genomic_DNA"/>
</dbReference>
<evidence type="ECO:0000259" key="1">
    <source>
        <dbReference type="Pfam" id="PF12770"/>
    </source>
</evidence>
<dbReference type="AlphaFoldDB" id="A0A926VMM3"/>
<feature type="domain" description="CHAT" evidence="1">
    <location>
        <begin position="28"/>
        <end position="191"/>
    </location>
</feature>
<evidence type="ECO:0000313" key="2">
    <source>
        <dbReference type="EMBL" id="MBD2185637.1"/>
    </source>
</evidence>
<reference evidence="2" key="2">
    <citation type="submission" date="2020-08" db="EMBL/GenBank/DDBJ databases">
        <authorList>
            <person name="Chen M."/>
            <person name="Teng W."/>
            <person name="Zhao L."/>
            <person name="Hu C."/>
            <person name="Zhou Y."/>
            <person name="Han B."/>
            <person name="Song L."/>
            <person name="Shu W."/>
        </authorList>
    </citation>
    <scope>NUCLEOTIDE SEQUENCE</scope>
    <source>
        <strain evidence="2">FACHB-1375</strain>
    </source>
</reference>
<sequence>MTVFVSNGLIISFSPIYRPEIKTQVTSTQQLLDGEFTYENLQKAINSVPFPVVHIASHGQFSSIAENTFILTCNNKVNVKELDNLLRRREQEEDTPIELLVFSACETAAGDDRAALGLAGVAMRAGARSTVATLWQVNDESTAVLMTEFYRELAKPGITKAEALRLAQRTLLHDNRYKFPYYWAPYVLVGNWR</sequence>
<keyword evidence="3" id="KW-1185">Reference proteome</keyword>
<proteinExistence type="predicted"/>
<evidence type="ECO:0000313" key="3">
    <source>
        <dbReference type="Proteomes" id="UP000641646"/>
    </source>
</evidence>
<reference evidence="2" key="1">
    <citation type="journal article" date="2015" name="ISME J.">
        <title>Draft Genome Sequence of Streptomyces incarnatus NRRL8089, which Produces the Nucleoside Antibiotic Sinefungin.</title>
        <authorList>
            <person name="Oshima K."/>
            <person name="Hattori M."/>
            <person name="Shimizu H."/>
            <person name="Fukuda K."/>
            <person name="Nemoto M."/>
            <person name="Inagaki K."/>
            <person name="Tamura T."/>
        </authorList>
    </citation>
    <scope>NUCLEOTIDE SEQUENCE</scope>
    <source>
        <strain evidence="2">FACHB-1375</strain>
    </source>
</reference>